<dbReference type="eggNOG" id="COG1403">
    <property type="taxonomic scope" value="Bacteria"/>
</dbReference>
<feature type="compositionally biased region" description="Basic and acidic residues" evidence="1">
    <location>
        <begin position="458"/>
        <end position="467"/>
    </location>
</feature>
<evidence type="ECO:0000256" key="1">
    <source>
        <dbReference type="SAM" id="MobiDB-lite"/>
    </source>
</evidence>
<dbReference type="RefSeq" id="WP_007000458.1">
    <property type="nucleotide sequence ID" value="NZ_JH992955.1"/>
</dbReference>
<dbReference type="STRING" id="202789.GCA_001457435_00313"/>
<name>K9EYR2_9ACTO</name>
<gene>
    <name evidence="3" type="ORF">HMPREF9233_00240</name>
</gene>
<evidence type="ECO:0000313" key="3">
    <source>
        <dbReference type="EMBL" id="EKU96152.1"/>
    </source>
</evidence>
<keyword evidence="4" id="KW-1185">Reference proteome</keyword>
<dbReference type="Pfam" id="PF02720">
    <property type="entry name" value="DUF222"/>
    <property type="match status" value="1"/>
</dbReference>
<dbReference type="InterPro" id="IPR003615">
    <property type="entry name" value="HNH_nuc"/>
</dbReference>
<dbReference type="HOGENOM" id="CLU_353263_0_0_11"/>
<proteinExistence type="predicted"/>
<feature type="compositionally biased region" description="Gly residues" evidence="1">
    <location>
        <begin position="425"/>
        <end position="447"/>
    </location>
</feature>
<dbReference type="PATRIC" id="fig|883066.3.peg.244"/>
<evidence type="ECO:0000313" key="4">
    <source>
        <dbReference type="Proteomes" id="UP000009888"/>
    </source>
</evidence>
<feature type="region of interest" description="Disordered" evidence="1">
    <location>
        <begin position="131"/>
        <end position="156"/>
    </location>
</feature>
<dbReference type="SMART" id="SM00507">
    <property type="entry name" value="HNHc"/>
    <property type="match status" value="1"/>
</dbReference>
<accession>K9EYR2</accession>
<evidence type="ECO:0000259" key="2">
    <source>
        <dbReference type="SMART" id="SM00507"/>
    </source>
</evidence>
<reference evidence="3 4" key="1">
    <citation type="submission" date="2012-09" db="EMBL/GenBank/DDBJ databases">
        <title>The Genome Sequence of Actinobaculum massiliae ACS-171-V-COL2.</title>
        <authorList>
            <consortium name="The Broad Institute Genome Sequencing Platform"/>
            <person name="Earl A."/>
            <person name="Ward D."/>
            <person name="Feldgarden M."/>
            <person name="Gevers D."/>
            <person name="Saerens B."/>
            <person name="Vaneechoutte M."/>
            <person name="Walker B."/>
            <person name="Young S.K."/>
            <person name="Zeng Q."/>
            <person name="Gargeya S."/>
            <person name="Fitzgerald M."/>
            <person name="Haas B."/>
            <person name="Abouelleil A."/>
            <person name="Alvarado L."/>
            <person name="Arachchi H.M."/>
            <person name="Berlin A."/>
            <person name="Chapman S.B."/>
            <person name="Goldberg J."/>
            <person name="Griggs A."/>
            <person name="Gujja S."/>
            <person name="Hansen M."/>
            <person name="Howarth C."/>
            <person name="Imamovic A."/>
            <person name="Larimer J."/>
            <person name="McCowen C."/>
            <person name="Montmayeur A."/>
            <person name="Murphy C."/>
            <person name="Neiman D."/>
            <person name="Pearson M."/>
            <person name="Priest M."/>
            <person name="Roberts A."/>
            <person name="Saif S."/>
            <person name="Shea T."/>
            <person name="Sisk P."/>
            <person name="Sykes S."/>
            <person name="Wortman J."/>
            <person name="Nusbaum C."/>
            <person name="Birren B."/>
        </authorList>
    </citation>
    <scope>NUCLEOTIDE SEQUENCE [LARGE SCALE GENOMIC DNA]</scope>
    <source>
        <strain evidence="4">ACS-171-V-Col2</strain>
    </source>
</reference>
<protein>
    <recommendedName>
        <fullName evidence="2">HNH nuclease domain-containing protein</fullName>
    </recommendedName>
</protein>
<dbReference type="CDD" id="cd00085">
    <property type="entry name" value="HNHc"/>
    <property type="match status" value="1"/>
</dbReference>
<dbReference type="EMBL" id="AGWL01000001">
    <property type="protein sequence ID" value="EKU96152.1"/>
    <property type="molecule type" value="Genomic_DNA"/>
</dbReference>
<sequence length="795" mass="82720">MSALPKPGDELSPPSSPEGATLFDGAAESAVLVPVGTDGSGAGGLGANCFGSRAVEATVSFPGAAKKLFSELDGITADLRELPLAEINNGDLERLIAGVVARRNALQGVEAAWLGEAEARAEVARVAKKNRQAAEEGREPVAPTAVPQGNFTDPVQYPHPKDLLESKGESGAAARKAMERARTAVEFPLFGQAVKDGALPVGFVDVLKARVGSASKIREYLAENPEEEALLLELAKKATTPEAFGKALRAWAIKVFPVVMERKAKRVSQVSRLSLFAKDDGTGWKLSGDFDDIDGHHVNAWFNSIMGRKAKDDHRSVAQRRAAAFTTAILNGAGGQPTEGARQNNRVLSYVMVRVPMETLERYAELSVGKATSAEVGTDAGAKKCGSAFEKPTMLGILDKPGESGGLGEFGSSAGFGGAGEAGGSARFGGAGGSDSPGDPGGTGGSGKLVDSGSTGRPPDRIDGDESEFVKKKLAKLDASYRRIEIASAAKFDIACGHSHPLAGTPQCPYCLEAQKKCGRVNDVEVARAQSLDTRYMQPGICGLEDSVASLKSTPSSAPVCSVSGKGLGWRGECTSSGFTPERRRAAGLVASVQEAMAEAGGTRADSDLSAGDQAGGDRAGGDEACSHQAGTAETAASLGDARGTIPDDPSPEGFVGYEPAVLGDGTPLLPSQLGHLLCDSLIIRTVFAGSSTVLDAGKATRLYSDDQRNAVIARDGGCVFPGCTDTYQTCDIHHAQGWADGTGPTDLNNAVCLCWRHHCYVHSEHVRIHVHSNGLLFENDTDGLIGVHRWGASE</sequence>
<dbReference type="AlphaFoldDB" id="K9EYR2"/>
<feature type="region of interest" description="Disordered" evidence="1">
    <location>
        <begin position="598"/>
        <end position="656"/>
    </location>
</feature>
<feature type="region of interest" description="Disordered" evidence="1">
    <location>
        <begin position="1"/>
        <end position="22"/>
    </location>
</feature>
<feature type="domain" description="HNH nuclease" evidence="2">
    <location>
        <begin position="707"/>
        <end position="760"/>
    </location>
</feature>
<comment type="caution">
    <text evidence="3">The sequence shown here is derived from an EMBL/GenBank/DDBJ whole genome shotgun (WGS) entry which is preliminary data.</text>
</comment>
<dbReference type="InterPro" id="IPR003870">
    <property type="entry name" value="DUF222"/>
</dbReference>
<feature type="region of interest" description="Disordered" evidence="1">
    <location>
        <begin position="425"/>
        <end position="467"/>
    </location>
</feature>
<dbReference type="Proteomes" id="UP000009888">
    <property type="component" value="Unassembled WGS sequence"/>
</dbReference>
<organism evidence="3 4">
    <name type="scientific">Actinobaculum massiliense ACS-171-V-Col2</name>
    <dbReference type="NCBI Taxonomy" id="883066"/>
    <lineage>
        <taxon>Bacteria</taxon>
        <taxon>Bacillati</taxon>
        <taxon>Actinomycetota</taxon>
        <taxon>Actinomycetes</taxon>
        <taxon>Actinomycetales</taxon>
        <taxon>Actinomycetaceae</taxon>
        <taxon>Actinobaculum</taxon>
    </lineage>
</organism>